<evidence type="ECO:0000256" key="2">
    <source>
        <dbReference type="ARBA" id="ARBA00022448"/>
    </source>
</evidence>
<dbReference type="Gene3D" id="3.40.190.10">
    <property type="entry name" value="Periplasmic binding protein-like II"/>
    <property type="match status" value="2"/>
</dbReference>
<comment type="subcellular location">
    <subcellularLocation>
        <location evidence="1">Periplasm</location>
    </subcellularLocation>
</comment>
<organism evidence="6 7">
    <name type="scientific">Lactococcus cremoris subsp. cremoris GE214</name>
    <dbReference type="NCBI Taxonomy" id="1415168"/>
    <lineage>
        <taxon>Bacteria</taxon>
        <taxon>Bacillati</taxon>
        <taxon>Bacillota</taxon>
        <taxon>Bacilli</taxon>
        <taxon>Lactobacillales</taxon>
        <taxon>Streptococcaceae</taxon>
        <taxon>Lactococcus</taxon>
        <taxon>Lactococcus cremoris subsp. cremoris</taxon>
    </lineage>
</organism>
<evidence type="ECO:0000256" key="5">
    <source>
        <dbReference type="PIRSR" id="PIRSR019574-1"/>
    </source>
</evidence>
<feature type="binding site" evidence="5">
    <location>
        <position position="45"/>
    </location>
    <ligand>
        <name>spermidine</name>
        <dbReference type="ChEBI" id="CHEBI:57834"/>
    </ligand>
</feature>
<dbReference type="GO" id="GO:0019808">
    <property type="term" value="F:polyamine binding"/>
    <property type="evidence" value="ECO:0007669"/>
    <property type="project" value="InterPro"/>
</dbReference>
<dbReference type="CDD" id="cd13663">
    <property type="entry name" value="PBP2_PotD_PotF_like_2"/>
    <property type="match status" value="1"/>
</dbReference>
<dbReference type="PANTHER" id="PTHR30222">
    <property type="entry name" value="SPERMIDINE/PUTRESCINE-BINDING PERIPLASMIC PROTEIN"/>
    <property type="match status" value="1"/>
</dbReference>
<dbReference type="Proteomes" id="UP000028401">
    <property type="component" value="Unassembled WGS sequence"/>
</dbReference>
<evidence type="ECO:0000256" key="1">
    <source>
        <dbReference type="ARBA" id="ARBA00004418"/>
    </source>
</evidence>
<sequence>MKKLLYFFVGILVITASLGLITNRMKAADGVKTQNNSLTIFNWGEYIDPDLISKFQKETGYKVNYMTFDSNEAMYSKVKQGGTAYDLIVPSDYMIEKMAKENLLLKLDHSKIKGLKDDDPKLLNPAFDQGNQYSVPYFWGTLGIVYNSKTVKTPPKTWNDIWSPTYKNSILLTDSVRDVMAMVLSKHGYSLNTTNQKELDIAYQDLLKLTPNVKAILGDEIMNYMINNETPLAVVYSGQVAEMTSENKNLKYVIPERTNIWYDNLAIPKTAKNVKAAYAFINFMQEPKNAAQNAEWIGYATPNLKAKALLPKEIRDNKSFYPDEATIKDDEAYKNLNPYWTGIYNDLYLEFKMNK</sequence>
<dbReference type="GO" id="GO:0015846">
    <property type="term" value="P:polyamine transport"/>
    <property type="evidence" value="ECO:0007669"/>
    <property type="project" value="InterPro"/>
</dbReference>
<dbReference type="Pfam" id="PF13416">
    <property type="entry name" value="SBP_bac_8"/>
    <property type="match status" value="1"/>
</dbReference>
<proteinExistence type="predicted"/>
<keyword evidence="3" id="KW-0732">Signal</keyword>
<accession>A0A084A9F2</accession>
<dbReference type="GO" id="GO:0042597">
    <property type="term" value="C:periplasmic space"/>
    <property type="evidence" value="ECO:0007669"/>
    <property type="project" value="UniProtKB-SubCell"/>
</dbReference>
<evidence type="ECO:0000256" key="4">
    <source>
        <dbReference type="ARBA" id="ARBA00022764"/>
    </source>
</evidence>
<evidence type="ECO:0000256" key="3">
    <source>
        <dbReference type="ARBA" id="ARBA00022729"/>
    </source>
</evidence>
<evidence type="ECO:0000313" key="6">
    <source>
        <dbReference type="EMBL" id="KEY61931.1"/>
    </source>
</evidence>
<dbReference type="PATRIC" id="fig|1415168.3.peg.2124"/>
<dbReference type="AlphaFoldDB" id="A0A084A9F2"/>
<dbReference type="RefSeq" id="WP_042748647.1">
    <property type="nucleotide sequence ID" value="NZ_AZSI01000105.1"/>
</dbReference>
<dbReference type="InterPro" id="IPR001188">
    <property type="entry name" value="Sperm_putr-bd"/>
</dbReference>
<name>A0A084A9F2_LACLC</name>
<comment type="caution">
    <text evidence="6">The sequence shown here is derived from an EMBL/GenBank/DDBJ whole genome shotgun (WGS) entry which is preliminary data.</text>
</comment>
<dbReference type="PIRSF" id="PIRSF019574">
    <property type="entry name" value="Periplasmic_polyamine_BP"/>
    <property type="match status" value="1"/>
</dbReference>
<dbReference type="PANTHER" id="PTHR30222:SF17">
    <property type="entry name" value="SPERMIDINE_PUTRESCINE-BINDING PERIPLASMIC PROTEIN"/>
    <property type="match status" value="1"/>
</dbReference>
<keyword evidence="4" id="KW-0574">Periplasm</keyword>
<dbReference type="SUPFAM" id="SSF53850">
    <property type="entry name" value="Periplasmic binding protein-like II"/>
    <property type="match status" value="1"/>
</dbReference>
<feature type="binding site" evidence="5">
    <location>
        <position position="93"/>
    </location>
    <ligand>
        <name>spermidine</name>
        <dbReference type="ChEBI" id="CHEBI:57834"/>
    </ligand>
</feature>
<reference evidence="6 7" key="1">
    <citation type="submission" date="2014-06" db="EMBL/GenBank/DDBJ databases">
        <title>Draft genome sequence of the putrescine producing strain Lactococcus lactis subsp cremoris GE214.</title>
        <authorList>
            <person name="Ladero V."/>
            <person name="Linares D.M."/>
            <person name="del Rio B."/>
            <person name="Mayo B."/>
            <person name="Martin M.C."/>
            <person name="Fernandez M."/>
            <person name="Alvarez M.A."/>
        </authorList>
    </citation>
    <scope>NUCLEOTIDE SEQUENCE [LARGE SCALE GENOMIC DNA]</scope>
    <source>
        <strain evidence="6 7">GE214</strain>
    </source>
</reference>
<keyword evidence="2" id="KW-0813">Transport</keyword>
<dbReference type="PRINTS" id="PR00909">
    <property type="entry name" value="SPERMDNBNDNG"/>
</dbReference>
<dbReference type="EMBL" id="AZSI01000105">
    <property type="protein sequence ID" value="KEY61931.1"/>
    <property type="molecule type" value="Genomic_DNA"/>
</dbReference>
<gene>
    <name evidence="6" type="ORF">U725_02046</name>
</gene>
<protein>
    <submittedName>
        <fullName evidence="6">Spermidine/putrescine-binding periplasmic protein</fullName>
    </submittedName>
</protein>
<dbReference type="InterPro" id="IPR006059">
    <property type="entry name" value="SBP"/>
</dbReference>
<evidence type="ECO:0000313" key="7">
    <source>
        <dbReference type="Proteomes" id="UP000028401"/>
    </source>
</evidence>